<dbReference type="EMBL" id="LUTY01001816">
    <property type="protein sequence ID" value="OAD21176.1"/>
    <property type="molecule type" value="Genomic_DNA"/>
</dbReference>
<evidence type="ECO:0000313" key="2">
    <source>
        <dbReference type="Proteomes" id="UP000076962"/>
    </source>
</evidence>
<organism evidence="1 2">
    <name type="scientific">Candidatus Thiomargarita nelsonii</name>
    <dbReference type="NCBI Taxonomy" id="1003181"/>
    <lineage>
        <taxon>Bacteria</taxon>
        <taxon>Pseudomonadati</taxon>
        <taxon>Pseudomonadota</taxon>
        <taxon>Gammaproteobacteria</taxon>
        <taxon>Thiotrichales</taxon>
        <taxon>Thiotrichaceae</taxon>
        <taxon>Thiomargarita</taxon>
    </lineage>
</organism>
<keyword evidence="1" id="KW-0067">ATP-binding</keyword>
<dbReference type="AlphaFoldDB" id="A0A176RZQ5"/>
<dbReference type="GO" id="GO:0005524">
    <property type="term" value="F:ATP binding"/>
    <property type="evidence" value="ECO:0007669"/>
    <property type="project" value="UniProtKB-KW"/>
</dbReference>
<proteinExistence type="predicted"/>
<evidence type="ECO:0000313" key="1">
    <source>
        <dbReference type="EMBL" id="OAD21176.1"/>
    </source>
</evidence>
<gene>
    <name evidence="1" type="ORF">THIOM_003062</name>
</gene>
<protein>
    <submittedName>
        <fullName evidence="1">Amino acid ABC transporter ATP-binding protein</fullName>
    </submittedName>
</protein>
<reference evidence="1 2" key="1">
    <citation type="submission" date="2016-05" db="EMBL/GenBank/DDBJ databases">
        <title>Single-cell genome of chain-forming Candidatus Thiomargarita nelsonii and comparison to other large sulfur-oxidizing bacteria.</title>
        <authorList>
            <person name="Winkel M."/>
            <person name="Salman V."/>
            <person name="Woyke T."/>
            <person name="Schulz-Vogt H."/>
            <person name="Richter M."/>
            <person name="Flood B."/>
            <person name="Bailey J."/>
            <person name="Amann R."/>
            <person name="Mussmann M."/>
        </authorList>
    </citation>
    <scope>NUCLEOTIDE SEQUENCE [LARGE SCALE GENOMIC DNA]</scope>
    <source>
        <strain evidence="1 2">THI036</strain>
    </source>
</reference>
<dbReference type="Proteomes" id="UP000076962">
    <property type="component" value="Unassembled WGS sequence"/>
</dbReference>
<comment type="caution">
    <text evidence="1">The sequence shown here is derived from an EMBL/GenBank/DDBJ whole genome shotgun (WGS) entry which is preliminary data.</text>
</comment>
<feature type="non-terminal residue" evidence="1">
    <location>
        <position position="1"/>
    </location>
</feature>
<sequence>GFAKTVANRVIFMDKGEIIEENVPDLFFSNPQSERAKEFLGKIL</sequence>
<keyword evidence="2" id="KW-1185">Reference proteome</keyword>
<dbReference type="PATRIC" id="fig|1003181.4.peg.4142"/>
<accession>A0A176RZQ5</accession>
<keyword evidence="1" id="KW-0547">Nucleotide-binding</keyword>
<name>A0A176RZQ5_9GAMM</name>